<evidence type="ECO:0008006" key="4">
    <source>
        <dbReference type="Google" id="ProtNLM"/>
    </source>
</evidence>
<name>A0A1F5MI61_9BACT</name>
<organism evidence="2 3">
    <name type="scientific">Candidatus Daviesbacteria bacterium RIFCSPLOWO2_02_FULL_36_7</name>
    <dbReference type="NCBI Taxonomy" id="1797792"/>
    <lineage>
        <taxon>Bacteria</taxon>
        <taxon>Candidatus Daviesiibacteriota</taxon>
    </lineage>
</organism>
<proteinExistence type="predicted"/>
<dbReference type="Pfam" id="PF04203">
    <property type="entry name" value="Sortase"/>
    <property type="match status" value="1"/>
</dbReference>
<dbReference type="InterPro" id="IPR005754">
    <property type="entry name" value="Sortase"/>
</dbReference>
<protein>
    <recommendedName>
        <fullName evidence="4">Sortase</fullName>
    </recommendedName>
</protein>
<accession>A0A1F5MI61</accession>
<dbReference type="InterPro" id="IPR023365">
    <property type="entry name" value="Sortase_dom-sf"/>
</dbReference>
<comment type="caution">
    <text evidence="2">The sequence shown here is derived from an EMBL/GenBank/DDBJ whole genome shotgun (WGS) entry which is preliminary data.</text>
</comment>
<evidence type="ECO:0000256" key="1">
    <source>
        <dbReference type="ARBA" id="ARBA00022801"/>
    </source>
</evidence>
<reference evidence="2 3" key="1">
    <citation type="journal article" date="2016" name="Nat. Commun.">
        <title>Thousands of microbial genomes shed light on interconnected biogeochemical processes in an aquifer system.</title>
        <authorList>
            <person name="Anantharaman K."/>
            <person name="Brown C.T."/>
            <person name="Hug L.A."/>
            <person name="Sharon I."/>
            <person name="Castelle C.J."/>
            <person name="Probst A.J."/>
            <person name="Thomas B.C."/>
            <person name="Singh A."/>
            <person name="Wilkins M.J."/>
            <person name="Karaoz U."/>
            <person name="Brodie E.L."/>
            <person name="Williams K.H."/>
            <person name="Hubbard S.S."/>
            <person name="Banfield J.F."/>
        </authorList>
    </citation>
    <scope>NUCLEOTIDE SEQUENCE [LARGE SCALE GENOMIC DNA]</scope>
</reference>
<gene>
    <name evidence="2" type="ORF">A3I48_02700</name>
</gene>
<dbReference type="SUPFAM" id="SSF63817">
    <property type="entry name" value="Sortase"/>
    <property type="match status" value="1"/>
</dbReference>
<dbReference type="Proteomes" id="UP000178859">
    <property type="component" value="Unassembled WGS sequence"/>
</dbReference>
<sequence length="229" mass="25520">MSKRFKTIFFVRLIGYLVFFAGLITFIFMLGPLVQAEVSYRADRILQVKRTVPQITALQQVEATSSAQTVSFSNINASEDNIIPVSTEYGIVIEKINANAKIIAGVNPGNEREYVNALTAGVAAALGSTPPGQPGNLYLFSHSTDAPWNIVRYNAIFYLLRELEAGDLVVIFYKNKRYDYIVFDKTIVNPTDVSYLTNRYETPVLTLQTCDPPGTLLNRLIIRAKLVNS</sequence>
<evidence type="ECO:0000313" key="3">
    <source>
        <dbReference type="Proteomes" id="UP000178859"/>
    </source>
</evidence>
<dbReference type="Gene3D" id="2.40.260.10">
    <property type="entry name" value="Sortase"/>
    <property type="match status" value="1"/>
</dbReference>
<dbReference type="EMBL" id="MFDT01000005">
    <property type="protein sequence ID" value="OGE65054.1"/>
    <property type="molecule type" value="Genomic_DNA"/>
</dbReference>
<dbReference type="AlphaFoldDB" id="A0A1F5MI61"/>
<evidence type="ECO:0000313" key="2">
    <source>
        <dbReference type="EMBL" id="OGE65054.1"/>
    </source>
</evidence>
<keyword evidence="1" id="KW-0378">Hydrolase</keyword>
<dbReference type="GO" id="GO:0016787">
    <property type="term" value="F:hydrolase activity"/>
    <property type="evidence" value="ECO:0007669"/>
    <property type="project" value="UniProtKB-KW"/>
</dbReference>